<dbReference type="EMBL" id="UINC01035711">
    <property type="protein sequence ID" value="SVB28550.1"/>
    <property type="molecule type" value="Genomic_DNA"/>
</dbReference>
<name>A0A382CQZ3_9ZZZZ</name>
<dbReference type="Pfam" id="PF08331">
    <property type="entry name" value="QueG_DUF1730"/>
    <property type="match status" value="1"/>
</dbReference>
<dbReference type="InterPro" id="IPR017896">
    <property type="entry name" value="4Fe4S_Fe-S-bd"/>
</dbReference>
<feature type="domain" description="4Fe-4S ferredoxin-type" evidence="9">
    <location>
        <begin position="160"/>
        <end position="189"/>
    </location>
</feature>
<keyword evidence="2" id="KW-0963">Cytoplasm</keyword>
<dbReference type="FunFam" id="3.30.70.20:FF:000037">
    <property type="entry name" value="Epoxyqueuosine reductase"/>
    <property type="match status" value="1"/>
</dbReference>
<dbReference type="GO" id="GO:0052693">
    <property type="term" value="F:epoxyqueuosine reductase activity"/>
    <property type="evidence" value="ECO:0007669"/>
    <property type="project" value="TreeGrafter"/>
</dbReference>
<keyword evidence="8" id="KW-0411">Iron-sulfur</keyword>
<accession>A0A382CQZ3</accession>
<protein>
    <recommendedName>
        <fullName evidence="9">4Fe-4S ferredoxin-type domain-containing protein</fullName>
    </recommendedName>
</protein>
<dbReference type="SUPFAM" id="SSF46548">
    <property type="entry name" value="alpha-helical ferredoxin"/>
    <property type="match status" value="1"/>
</dbReference>
<evidence type="ECO:0000256" key="7">
    <source>
        <dbReference type="ARBA" id="ARBA00023004"/>
    </source>
</evidence>
<dbReference type="Pfam" id="PF13484">
    <property type="entry name" value="Fer4_16"/>
    <property type="match status" value="1"/>
</dbReference>
<sequence>MELGFHKVGIARAESPPDDGAHLENWLGFGYHATMDWVMSRKDERANIKTYFPEAKSVVSVAMNYYHGESEGDMKISNYAWGEDYHKVLKNRLRQLFQSVQELQPDVQGIACVDTSPVMEKSWAQRAGLGWVGKHTNLISKDYGSWLFLGELILDCELEYDLPFSEDLCGTCTACIDACPTDAIVEDYLLDSNRCISYLTIEHRGNLPEEMTNQLHGWIYGCDICQEVCPWNIKFARKSSEDSFAPQREIVKRTKVEWLALTEDDYRRTFRNSAVKRTKFEGLKRNISACNQE</sequence>
<dbReference type="InterPro" id="IPR004453">
    <property type="entry name" value="QueG"/>
</dbReference>
<dbReference type="HAMAP" id="MF_00916">
    <property type="entry name" value="QueG"/>
    <property type="match status" value="1"/>
</dbReference>
<evidence type="ECO:0000256" key="3">
    <source>
        <dbReference type="ARBA" id="ARBA00022694"/>
    </source>
</evidence>
<evidence type="ECO:0000259" key="9">
    <source>
        <dbReference type="PROSITE" id="PS51379"/>
    </source>
</evidence>
<dbReference type="GO" id="GO:0051539">
    <property type="term" value="F:4 iron, 4 sulfur cluster binding"/>
    <property type="evidence" value="ECO:0007669"/>
    <property type="project" value="UniProtKB-KW"/>
</dbReference>
<evidence type="ECO:0000256" key="6">
    <source>
        <dbReference type="ARBA" id="ARBA00023002"/>
    </source>
</evidence>
<keyword evidence="6" id="KW-0560">Oxidoreductase</keyword>
<dbReference type="AlphaFoldDB" id="A0A382CQZ3"/>
<keyword evidence="1" id="KW-0004">4Fe-4S</keyword>
<dbReference type="PANTHER" id="PTHR30002:SF4">
    <property type="entry name" value="EPOXYQUEUOSINE REDUCTASE"/>
    <property type="match status" value="1"/>
</dbReference>
<organism evidence="10">
    <name type="scientific">marine metagenome</name>
    <dbReference type="NCBI Taxonomy" id="408172"/>
    <lineage>
        <taxon>unclassified sequences</taxon>
        <taxon>metagenomes</taxon>
        <taxon>ecological metagenomes</taxon>
    </lineage>
</organism>
<keyword evidence="5" id="KW-0671">Queuosine biosynthesis</keyword>
<dbReference type="InterPro" id="IPR013542">
    <property type="entry name" value="QueG_DUF1730"/>
</dbReference>
<reference evidence="10" key="1">
    <citation type="submission" date="2018-05" db="EMBL/GenBank/DDBJ databases">
        <authorList>
            <person name="Lanie J.A."/>
            <person name="Ng W.-L."/>
            <person name="Kazmierczak K.M."/>
            <person name="Andrzejewski T.M."/>
            <person name="Davidsen T.M."/>
            <person name="Wayne K.J."/>
            <person name="Tettelin H."/>
            <person name="Glass J.I."/>
            <person name="Rusch D."/>
            <person name="Podicherti R."/>
            <person name="Tsui H.-C.T."/>
            <person name="Winkler M.E."/>
        </authorList>
    </citation>
    <scope>NUCLEOTIDE SEQUENCE</scope>
</reference>
<evidence type="ECO:0000256" key="5">
    <source>
        <dbReference type="ARBA" id="ARBA00022785"/>
    </source>
</evidence>
<evidence type="ECO:0000256" key="8">
    <source>
        <dbReference type="ARBA" id="ARBA00023014"/>
    </source>
</evidence>
<dbReference type="InterPro" id="IPR017900">
    <property type="entry name" value="4Fe4S_Fe_S_CS"/>
</dbReference>
<keyword evidence="7" id="KW-0408">Iron</keyword>
<proteinExistence type="inferred from homology"/>
<evidence type="ECO:0000313" key="10">
    <source>
        <dbReference type="EMBL" id="SVB28550.1"/>
    </source>
</evidence>
<dbReference type="GO" id="GO:0008616">
    <property type="term" value="P:tRNA queuosine(34) biosynthetic process"/>
    <property type="evidence" value="ECO:0007669"/>
    <property type="project" value="UniProtKB-KW"/>
</dbReference>
<evidence type="ECO:0000256" key="1">
    <source>
        <dbReference type="ARBA" id="ARBA00022485"/>
    </source>
</evidence>
<gene>
    <name evidence="10" type="ORF">METZ01_LOCUS181404</name>
</gene>
<dbReference type="Gene3D" id="3.30.70.20">
    <property type="match status" value="1"/>
</dbReference>
<dbReference type="NCBIfam" id="TIGR00276">
    <property type="entry name" value="tRNA epoxyqueuosine(34) reductase QueG"/>
    <property type="match status" value="1"/>
</dbReference>
<dbReference type="GO" id="GO:0046872">
    <property type="term" value="F:metal ion binding"/>
    <property type="evidence" value="ECO:0007669"/>
    <property type="project" value="UniProtKB-KW"/>
</dbReference>
<dbReference type="PROSITE" id="PS51379">
    <property type="entry name" value="4FE4S_FER_2"/>
    <property type="match status" value="1"/>
</dbReference>
<dbReference type="PANTHER" id="PTHR30002">
    <property type="entry name" value="EPOXYQUEUOSINE REDUCTASE"/>
    <property type="match status" value="1"/>
</dbReference>
<evidence type="ECO:0000256" key="4">
    <source>
        <dbReference type="ARBA" id="ARBA00022723"/>
    </source>
</evidence>
<evidence type="ECO:0000256" key="2">
    <source>
        <dbReference type="ARBA" id="ARBA00022490"/>
    </source>
</evidence>
<keyword evidence="3" id="KW-0819">tRNA processing</keyword>
<dbReference type="PROSITE" id="PS00198">
    <property type="entry name" value="4FE4S_FER_1"/>
    <property type="match status" value="1"/>
</dbReference>
<keyword evidence="4" id="KW-0479">Metal-binding</keyword>